<organism evidence="1 2">
    <name type="scientific">Araneus ventricosus</name>
    <name type="common">Orbweaver spider</name>
    <name type="synonym">Epeira ventricosa</name>
    <dbReference type="NCBI Taxonomy" id="182803"/>
    <lineage>
        <taxon>Eukaryota</taxon>
        <taxon>Metazoa</taxon>
        <taxon>Ecdysozoa</taxon>
        <taxon>Arthropoda</taxon>
        <taxon>Chelicerata</taxon>
        <taxon>Arachnida</taxon>
        <taxon>Araneae</taxon>
        <taxon>Araneomorphae</taxon>
        <taxon>Entelegynae</taxon>
        <taxon>Araneoidea</taxon>
        <taxon>Araneidae</taxon>
        <taxon>Araneus</taxon>
    </lineage>
</organism>
<dbReference type="Proteomes" id="UP000499080">
    <property type="component" value="Unassembled WGS sequence"/>
</dbReference>
<comment type="caution">
    <text evidence="1">The sequence shown here is derived from an EMBL/GenBank/DDBJ whole genome shotgun (WGS) entry which is preliminary data.</text>
</comment>
<dbReference type="AlphaFoldDB" id="A0A4Y2UP24"/>
<reference evidence="1 2" key="1">
    <citation type="journal article" date="2019" name="Sci. Rep.">
        <title>Orb-weaving spider Araneus ventricosus genome elucidates the spidroin gene catalogue.</title>
        <authorList>
            <person name="Kono N."/>
            <person name="Nakamura H."/>
            <person name="Ohtoshi R."/>
            <person name="Moran D.A.P."/>
            <person name="Shinohara A."/>
            <person name="Yoshida Y."/>
            <person name="Fujiwara M."/>
            <person name="Mori M."/>
            <person name="Tomita M."/>
            <person name="Arakawa K."/>
        </authorList>
    </citation>
    <scope>NUCLEOTIDE SEQUENCE [LARGE SCALE GENOMIC DNA]</scope>
</reference>
<accession>A0A4Y2UP24</accession>
<dbReference type="OrthoDB" id="6437659at2759"/>
<name>A0A4Y2UP24_ARAVE</name>
<sequence>MTSRFPKKLDSIQRLFSLYLTSAYRTTLTAALQVLTGLQPLHLQIQQEATYARVTRARSSSSFSTLILSPTDYESKSNFLLHNQISFVENHRDS</sequence>
<gene>
    <name evidence="1" type="ORF">AVEN_195247_1</name>
</gene>
<dbReference type="EMBL" id="BGPR01037744">
    <property type="protein sequence ID" value="GBO13426.1"/>
    <property type="molecule type" value="Genomic_DNA"/>
</dbReference>
<evidence type="ECO:0000313" key="2">
    <source>
        <dbReference type="Proteomes" id="UP000499080"/>
    </source>
</evidence>
<evidence type="ECO:0000313" key="1">
    <source>
        <dbReference type="EMBL" id="GBO13426.1"/>
    </source>
</evidence>
<protein>
    <submittedName>
        <fullName evidence="1">Uncharacterized protein</fullName>
    </submittedName>
</protein>
<proteinExistence type="predicted"/>
<keyword evidence="2" id="KW-1185">Reference proteome</keyword>